<dbReference type="Proteomes" id="UP000014760">
    <property type="component" value="Unassembled WGS sequence"/>
</dbReference>
<dbReference type="AlphaFoldDB" id="R7TAJ2"/>
<proteinExistence type="predicted"/>
<feature type="compositionally biased region" description="Basic and acidic residues" evidence="1">
    <location>
        <begin position="45"/>
        <end position="55"/>
    </location>
</feature>
<name>R7TAJ2_CAPTE</name>
<dbReference type="EnsemblMetazoa" id="CapteT206492">
    <property type="protein sequence ID" value="CapteP206492"/>
    <property type="gene ID" value="CapteG206492"/>
</dbReference>
<feature type="signal peptide" evidence="2">
    <location>
        <begin position="1"/>
        <end position="24"/>
    </location>
</feature>
<feature type="compositionally biased region" description="Basic and acidic residues" evidence="1">
    <location>
        <begin position="25"/>
        <end position="38"/>
    </location>
</feature>
<evidence type="ECO:0000313" key="3">
    <source>
        <dbReference type="EMBL" id="ELT88029.1"/>
    </source>
</evidence>
<gene>
    <name evidence="3" type="ORF">CAPTEDRAFT_206492</name>
</gene>
<feature type="region of interest" description="Disordered" evidence="1">
    <location>
        <begin position="25"/>
        <end position="93"/>
    </location>
</feature>
<dbReference type="HOGENOM" id="CLU_1857205_0_0_1"/>
<sequence>MKSERWHDALWLLLLLLLALRRQGEQRQRGKSRLESRASRRQRNRIKDGSRCNCREDEEERAAGANHPDKTASGKIAQPAKHPGTVPSTTATAQRSLTAWEIGCPRSERTSLRSETTHCSKRSRCSPRMARLTTAPCS</sequence>
<reference evidence="4" key="3">
    <citation type="submission" date="2015-06" db="UniProtKB">
        <authorList>
            <consortium name="EnsemblMetazoa"/>
        </authorList>
    </citation>
    <scope>IDENTIFICATION</scope>
</reference>
<dbReference type="EMBL" id="KB312025">
    <property type="protein sequence ID" value="ELT88029.1"/>
    <property type="molecule type" value="Genomic_DNA"/>
</dbReference>
<evidence type="ECO:0000313" key="4">
    <source>
        <dbReference type="EnsemblMetazoa" id="CapteP206492"/>
    </source>
</evidence>
<evidence type="ECO:0000256" key="1">
    <source>
        <dbReference type="SAM" id="MobiDB-lite"/>
    </source>
</evidence>
<keyword evidence="5" id="KW-1185">Reference proteome</keyword>
<feature type="chain" id="PRO_5008786804" description="Secreted protein" evidence="2">
    <location>
        <begin position="25"/>
        <end position="138"/>
    </location>
</feature>
<organism evidence="3">
    <name type="scientific">Capitella teleta</name>
    <name type="common">Polychaete worm</name>
    <dbReference type="NCBI Taxonomy" id="283909"/>
    <lineage>
        <taxon>Eukaryota</taxon>
        <taxon>Metazoa</taxon>
        <taxon>Spiralia</taxon>
        <taxon>Lophotrochozoa</taxon>
        <taxon>Annelida</taxon>
        <taxon>Polychaeta</taxon>
        <taxon>Sedentaria</taxon>
        <taxon>Scolecida</taxon>
        <taxon>Capitellidae</taxon>
        <taxon>Capitella</taxon>
    </lineage>
</organism>
<reference evidence="3 5" key="2">
    <citation type="journal article" date="2013" name="Nature">
        <title>Insights into bilaterian evolution from three spiralian genomes.</title>
        <authorList>
            <person name="Simakov O."/>
            <person name="Marletaz F."/>
            <person name="Cho S.J."/>
            <person name="Edsinger-Gonzales E."/>
            <person name="Havlak P."/>
            <person name="Hellsten U."/>
            <person name="Kuo D.H."/>
            <person name="Larsson T."/>
            <person name="Lv J."/>
            <person name="Arendt D."/>
            <person name="Savage R."/>
            <person name="Osoegawa K."/>
            <person name="de Jong P."/>
            <person name="Grimwood J."/>
            <person name="Chapman J.A."/>
            <person name="Shapiro H."/>
            <person name="Aerts A."/>
            <person name="Otillar R.P."/>
            <person name="Terry A.Y."/>
            <person name="Boore J.L."/>
            <person name="Grigoriev I.V."/>
            <person name="Lindberg D.R."/>
            <person name="Seaver E.C."/>
            <person name="Weisblat D.A."/>
            <person name="Putnam N.H."/>
            <person name="Rokhsar D.S."/>
        </authorList>
    </citation>
    <scope>NUCLEOTIDE SEQUENCE</scope>
    <source>
        <strain evidence="3 5">I ESC-2004</strain>
    </source>
</reference>
<evidence type="ECO:0000256" key="2">
    <source>
        <dbReference type="SAM" id="SignalP"/>
    </source>
</evidence>
<accession>R7TAJ2</accession>
<dbReference type="EMBL" id="AMQN01003523">
    <property type="status" value="NOT_ANNOTATED_CDS"/>
    <property type="molecule type" value="Genomic_DNA"/>
</dbReference>
<evidence type="ECO:0000313" key="5">
    <source>
        <dbReference type="Proteomes" id="UP000014760"/>
    </source>
</evidence>
<evidence type="ECO:0008006" key="6">
    <source>
        <dbReference type="Google" id="ProtNLM"/>
    </source>
</evidence>
<reference evidence="5" key="1">
    <citation type="submission" date="2012-12" db="EMBL/GenBank/DDBJ databases">
        <authorList>
            <person name="Hellsten U."/>
            <person name="Grimwood J."/>
            <person name="Chapman J.A."/>
            <person name="Shapiro H."/>
            <person name="Aerts A."/>
            <person name="Otillar R.P."/>
            <person name="Terry A.Y."/>
            <person name="Boore J.L."/>
            <person name="Simakov O."/>
            <person name="Marletaz F."/>
            <person name="Cho S.-J."/>
            <person name="Edsinger-Gonzales E."/>
            <person name="Havlak P."/>
            <person name="Kuo D.-H."/>
            <person name="Larsson T."/>
            <person name="Lv J."/>
            <person name="Arendt D."/>
            <person name="Savage R."/>
            <person name="Osoegawa K."/>
            <person name="de Jong P."/>
            <person name="Lindberg D.R."/>
            <person name="Seaver E.C."/>
            <person name="Weisblat D.A."/>
            <person name="Putnam N.H."/>
            <person name="Grigoriev I.V."/>
            <person name="Rokhsar D.S."/>
        </authorList>
    </citation>
    <scope>NUCLEOTIDE SEQUENCE</scope>
    <source>
        <strain evidence="5">I ESC-2004</strain>
    </source>
</reference>
<protein>
    <recommendedName>
        <fullName evidence="6">Secreted protein</fullName>
    </recommendedName>
</protein>
<keyword evidence="2" id="KW-0732">Signal</keyword>